<dbReference type="Proteomes" id="UP000286931">
    <property type="component" value="Unassembled WGS sequence"/>
</dbReference>
<evidence type="ECO:0000256" key="3">
    <source>
        <dbReference type="ARBA" id="ARBA00006247"/>
    </source>
</evidence>
<sequence length="437" mass="46136">MTAHEQVLTRIDGLREELLATVAAAIRIPSVTPTFPGEDYADAVGAEGAVSRLLAGVYADVGAEVDVFAVDPGRDNAVGVIRGTGGGRSLILNGHVDVVPPGDPAAWRSGDPFDGAIEDGWIHGRGSADMKSGLVAQAFAARALREAGVRLRGDLILQAVVGEENLEHHMGTSAVLARGYTADGAIVAEPTGAARPLTVMAATPGVLVMQVDVVGKSAHSSMRGRMLRGQGTRDPIAVSAIDRGLVIHEALRRLEHDWAITKFDPLFEPGQFTIAPGALDGGARHSRSGAFIPDQMSMVYAVFHPPAEEQETIREEIESHIAHVAATDPWLRDNPPVVTWQLCYPGSRVDPTHPLCNVVAGARELAGHDSRYAARPGIEAFPSATDSTWLCRAGIPTVGLGPGELAMAHAYDERCAVDEIICATRTYALAAIDWCGA</sequence>
<dbReference type="Gene3D" id="3.40.630.10">
    <property type="entry name" value="Zn peptidases"/>
    <property type="match status" value="1"/>
</dbReference>
<dbReference type="Pfam" id="PF07687">
    <property type="entry name" value="M20_dimer"/>
    <property type="match status" value="1"/>
</dbReference>
<keyword evidence="4" id="KW-0862">Zinc</keyword>
<proteinExistence type="inferred from homology"/>
<dbReference type="SUPFAM" id="SSF53187">
    <property type="entry name" value="Zn-dependent exopeptidases"/>
    <property type="match status" value="1"/>
</dbReference>
<organism evidence="7 8">
    <name type="scientific">Embleya hyalina</name>
    <dbReference type="NCBI Taxonomy" id="516124"/>
    <lineage>
        <taxon>Bacteria</taxon>
        <taxon>Bacillati</taxon>
        <taxon>Actinomycetota</taxon>
        <taxon>Actinomycetes</taxon>
        <taxon>Kitasatosporales</taxon>
        <taxon>Streptomycetaceae</taxon>
        <taxon>Embleya</taxon>
    </lineage>
</organism>
<dbReference type="NCBIfam" id="TIGR01910">
    <property type="entry name" value="DapE-ArgE"/>
    <property type="match status" value="1"/>
</dbReference>
<dbReference type="PANTHER" id="PTHR43808:SF24">
    <property type="entry name" value="N-FORMYL-4-AMINO-5-AMINOMETHYL-2-METHYLPYRIMIDINE DEFORMYLASE"/>
    <property type="match status" value="1"/>
</dbReference>
<comment type="cofactor">
    <cofactor evidence="2">
        <name>Zn(2+)</name>
        <dbReference type="ChEBI" id="CHEBI:29105"/>
    </cofactor>
</comment>
<keyword evidence="5" id="KW-0170">Cobalt</keyword>
<protein>
    <submittedName>
        <fullName evidence="7">Acetylornithine deacetylase</fullName>
    </submittedName>
</protein>
<dbReference type="PANTHER" id="PTHR43808">
    <property type="entry name" value="ACETYLORNITHINE DEACETYLASE"/>
    <property type="match status" value="1"/>
</dbReference>
<dbReference type="InterPro" id="IPR050072">
    <property type="entry name" value="Peptidase_M20A"/>
</dbReference>
<dbReference type="Pfam" id="PF01546">
    <property type="entry name" value="Peptidase_M20"/>
    <property type="match status" value="1"/>
</dbReference>
<comment type="caution">
    <text evidence="7">The sequence shown here is derived from an EMBL/GenBank/DDBJ whole genome shotgun (WGS) entry which is preliminary data.</text>
</comment>
<feature type="domain" description="Peptidase M20 dimerisation" evidence="6">
    <location>
        <begin position="205"/>
        <end position="326"/>
    </location>
</feature>
<dbReference type="RefSeq" id="WP_126635141.1">
    <property type="nucleotide sequence ID" value="NZ_BIFH01000013.1"/>
</dbReference>
<reference evidence="7 8" key="1">
    <citation type="submission" date="2018-12" db="EMBL/GenBank/DDBJ databases">
        <title>Draft genome sequence of Embleya hyalina NBRC 13850T.</title>
        <authorList>
            <person name="Komaki H."/>
            <person name="Hosoyama A."/>
            <person name="Kimura A."/>
            <person name="Ichikawa N."/>
            <person name="Tamura T."/>
        </authorList>
    </citation>
    <scope>NUCLEOTIDE SEQUENCE [LARGE SCALE GENOMIC DNA]</scope>
    <source>
        <strain evidence="7 8">NBRC 13850</strain>
    </source>
</reference>
<evidence type="ECO:0000259" key="6">
    <source>
        <dbReference type="Pfam" id="PF07687"/>
    </source>
</evidence>
<dbReference type="InterPro" id="IPR010182">
    <property type="entry name" value="ArgE/DapE"/>
</dbReference>
<dbReference type="InterPro" id="IPR002933">
    <property type="entry name" value="Peptidase_M20"/>
</dbReference>
<dbReference type="GO" id="GO:0016787">
    <property type="term" value="F:hydrolase activity"/>
    <property type="evidence" value="ECO:0007669"/>
    <property type="project" value="InterPro"/>
</dbReference>
<gene>
    <name evidence="7" type="ORF">EHYA_00467</name>
</gene>
<evidence type="ECO:0000313" key="7">
    <source>
        <dbReference type="EMBL" id="GCD92825.1"/>
    </source>
</evidence>
<keyword evidence="8" id="KW-1185">Reference proteome</keyword>
<accession>A0A401YE12</accession>
<evidence type="ECO:0000256" key="4">
    <source>
        <dbReference type="ARBA" id="ARBA00022833"/>
    </source>
</evidence>
<evidence type="ECO:0000256" key="2">
    <source>
        <dbReference type="ARBA" id="ARBA00001947"/>
    </source>
</evidence>
<name>A0A401YE12_9ACTN</name>
<evidence type="ECO:0000256" key="5">
    <source>
        <dbReference type="ARBA" id="ARBA00023285"/>
    </source>
</evidence>
<evidence type="ECO:0000256" key="1">
    <source>
        <dbReference type="ARBA" id="ARBA00001941"/>
    </source>
</evidence>
<evidence type="ECO:0000313" key="8">
    <source>
        <dbReference type="Proteomes" id="UP000286931"/>
    </source>
</evidence>
<dbReference type="Gene3D" id="3.30.70.360">
    <property type="match status" value="1"/>
</dbReference>
<comment type="cofactor">
    <cofactor evidence="1">
        <name>Co(2+)</name>
        <dbReference type="ChEBI" id="CHEBI:48828"/>
    </cofactor>
</comment>
<dbReference type="AlphaFoldDB" id="A0A401YE12"/>
<comment type="similarity">
    <text evidence="3">Belongs to the peptidase M20A family.</text>
</comment>
<dbReference type="OrthoDB" id="7055905at2"/>
<dbReference type="EMBL" id="BIFH01000013">
    <property type="protein sequence ID" value="GCD92825.1"/>
    <property type="molecule type" value="Genomic_DNA"/>
</dbReference>
<dbReference type="InterPro" id="IPR011650">
    <property type="entry name" value="Peptidase_M20_dimer"/>
</dbReference>